<dbReference type="EMBL" id="LFYR01000671">
    <property type="protein sequence ID" value="KMZ71446.1"/>
    <property type="molecule type" value="Genomic_DNA"/>
</dbReference>
<gene>
    <name evidence="1" type="ORF">ZOSMA_17G00010</name>
</gene>
<dbReference type="Proteomes" id="UP000036987">
    <property type="component" value="Unassembled WGS sequence"/>
</dbReference>
<organism evidence="1 2">
    <name type="scientific">Zostera marina</name>
    <name type="common">Eelgrass</name>
    <dbReference type="NCBI Taxonomy" id="29655"/>
    <lineage>
        <taxon>Eukaryota</taxon>
        <taxon>Viridiplantae</taxon>
        <taxon>Streptophyta</taxon>
        <taxon>Embryophyta</taxon>
        <taxon>Tracheophyta</taxon>
        <taxon>Spermatophyta</taxon>
        <taxon>Magnoliopsida</taxon>
        <taxon>Liliopsida</taxon>
        <taxon>Zosteraceae</taxon>
        <taxon>Zostera</taxon>
    </lineage>
</organism>
<comment type="caution">
    <text evidence="1">The sequence shown here is derived from an EMBL/GenBank/DDBJ whole genome shotgun (WGS) entry which is preliminary data.</text>
</comment>
<keyword evidence="2" id="KW-1185">Reference proteome</keyword>
<accession>A0A0K9PR38</accession>
<evidence type="ECO:0000313" key="2">
    <source>
        <dbReference type="Proteomes" id="UP000036987"/>
    </source>
</evidence>
<evidence type="ECO:0000313" key="1">
    <source>
        <dbReference type="EMBL" id="KMZ71446.1"/>
    </source>
</evidence>
<protein>
    <submittedName>
        <fullName evidence="1">Uncharacterized protein</fullName>
    </submittedName>
</protein>
<dbReference type="AlphaFoldDB" id="A0A0K9PR38"/>
<reference evidence="2" key="1">
    <citation type="journal article" date="2016" name="Nature">
        <title>The genome of the seagrass Zostera marina reveals angiosperm adaptation to the sea.</title>
        <authorList>
            <person name="Olsen J.L."/>
            <person name="Rouze P."/>
            <person name="Verhelst B."/>
            <person name="Lin Y.-C."/>
            <person name="Bayer T."/>
            <person name="Collen J."/>
            <person name="Dattolo E."/>
            <person name="De Paoli E."/>
            <person name="Dittami S."/>
            <person name="Maumus F."/>
            <person name="Michel G."/>
            <person name="Kersting A."/>
            <person name="Lauritano C."/>
            <person name="Lohaus R."/>
            <person name="Toepel M."/>
            <person name="Tonon T."/>
            <person name="Vanneste K."/>
            <person name="Amirebrahimi M."/>
            <person name="Brakel J."/>
            <person name="Bostroem C."/>
            <person name="Chovatia M."/>
            <person name="Grimwood J."/>
            <person name="Jenkins J.W."/>
            <person name="Jueterbock A."/>
            <person name="Mraz A."/>
            <person name="Stam W.T."/>
            <person name="Tice H."/>
            <person name="Bornberg-Bauer E."/>
            <person name="Green P.J."/>
            <person name="Pearson G.A."/>
            <person name="Procaccini G."/>
            <person name="Duarte C.M."/>
            <person name="Schmutz J."/>
            <person name="Reusch T.B.H."/>
            <person name="Van de Peer Y."/>
        </authorList>
    </citation>
    <scope>NUCLEOTIDE SEQUENCE [LARGE SCALE GENOMIC DNA]</scope>
    <source>
        <strain evidence="2">cv. Finnish</strain>
    </source>
</reference>
<name>A0A0K9PR38_ZOSMR</name>
<proteinExistence type="predicted"/>
<dbReference type="OrthoDB" id="1938664at2759"/>
<sequence length="132" mass="14219">MNIGRRGCIEGRGFWVFSKVEWVEAAPGVEWVLDLSKRSTGYTVSLNGSHENHLGGPDGKDALSVDQAGVTKIVQTTVAEDLRTSFEPNSLAELHSVTCEQFRENTSKSSEHGPSGMDDLKLTVLGEGLGIS</sequence>